<evidence type="ECO:0000256" key="2">
    <source>
        <dbReference type="SAM" id="SignalP"/>
    </source>
</evidence>
<accession>A0A5K8AGU0</accession>
<dbReference type="AlphaFoldDB" id="A0A5K8AGU0"/>
<evidence type="ECO:0000256" key="1">
    <source>
        <dbReference type="ARBA" id="ARBA00022729"/>
    </source>
</evidence>
<reference evidence="3 4" key="1">
    <citation type="submission" date="2019-11" db="EMBL/GenBank/DDBJ databases">
        <title>Comparative genomics of hydrocarbon-degrading Desulfosarcina strains.</title>
        <authorList>
            <person name="Watanabe M."/>
            <person name="Kojima H."/>
            <person name="Fukui M."/>
        </authorList>
    </citation>
    <scope>NUCLEOTIDE SEQUENCE [LARGE SCALE GENOMIC DNA]</scope>
    <source>
        <strain evidence="4">oXyS1</strain>
    </source>
</reference>
<dbReference type="Pfam" id="PF03480">
    <property type="entry name" value="DctP"/>
    <property type="match status" value="1"/>
</dbReference>
<dbReference type="Proteomes" id="UP000422108">
    <property type="component" value="Chromosome"/>
</dbReference>
<dbReference type="Gene3D" id="3.40.190.170">
    <property type="entry name" value="Bacterial extracellular solute-binding protein, family 7"/>
    <property type="match status" value="1"/>
</dbReference>
<keyword evidence="4" id="KW-1185">Reference proteome</keyword>
<dbReference type="InterPro" id="IPR038404">
    <property type="entry name" value="TRAP_DctP_sf"/>
</dbReference>
<dbReference type="EMBL" id="AP021879">
    <property type="protein sequence ID" value="BBO91841.1"/>
    <property type="molecule type" value="Genomic_DNA"/>
</dbReference>
<feature type="chain" id="PRO_5024341632" description="ABC transporter substrate-binding protein" evidence="2">
    <location>
        <begin position="26"/>
        <end position="325"/>
    </location>
</feature>
<feature type="signal peptide" evidence="2">
    <location>
        <begin position="1"/>
        <end position="25"/>
    </location>
</feature>
<protein>
    <recommendedName>
        <fullName evidence="5">ABC transporter substrate-binding protein</fullName>
    </recommendedName>
</protein>
<evidence type="ECO:0000313" key="4">
    <source>
        <dbReference type="Proteomes" id="UP000422108"/>
    </source>
</evidence>
<dbReference type="PANTHER" id="PTHR33376:SF5">
    <property type="entry name" value="EXTRACYTOPLASMIC SOLUTE RECEPTOR PROTEIN"/>
    <property type="match status" value="1"/>
</dbReference>
<sequence length="325" mass="37842">MKRFVITLFAALILSCIFLQGPVWAKTKTLKAVSFLPKDHPMVQMVHVWVKRVNDQCGDQIKINWTGGPEVIGGFDQAEALRNKVVDLIFSPTSYYAPLMPEGNAFPLSKLTMEEERKPGGFYDFMVERHKKIGMMYIGTWLYDPFYLRIDHEIDSLDDLQGIKMRTSALYDRFMKKIGIVPVTVQFGEVFTALERGLVDGFGWAVLGPREWGWLEKCKYMIDIPFYTRQNTLFLMNLDVWNKLEKSVQDKIMDITIKFEPEMRDYFQKKIAEEFETYEQLGIKRIHFSPEDEKKFLDAAYGAEWEDLEKKVPDLVPTLKKLTGN</sequence>
<dbReference type="NCBIfam" id="NF037995">
    <property type="entry name" value="TRAP_S1"/>
    <property type="match status" value="1"/>
</dbReference>
<evidence type="ECO:0008006" key="5">
    <source>
        <dbReference type="Google" id="ProtNLM"/>
    </source>
</evidence>
<gene>
    <name evidence="3" type="ORF">DSCOOX_50210</name>
</gene>
<dbReference type="RefSeq" id="WP_162459116.1">
    <property type="nucleotide sequence ID" value="NZ_AP021879.1"/>
</dbReference>
<proteinExistence type="predicted"/>
<dbReference type="PROSITE" id="PS51257">
    <property type="entry name" value="PROKAR_LIPOPROTEIN"/>
    <property type="match status" value="1"/>
</dbReference>
<keyword evidence="1 2" id="KW-0732">Signal</keyword>
<dbReference type="InterPro" id="IPR018389">
    <property type="entry name" value="DctP_fam"/>
</dbReference>
<name>A0A5K8AGU0_9BACT</name>
<dbReference type="GO" id="GO:0055085">
    <property type="term" value="P:transmembrane transport"/>
    <property type="evidence" value="ECO:0007669"/>
    <property type="project" value="InterPro"/>
</dbReference>
<evidence type="ECO:0000313" key="3">
    <source>
        <dbReference type="EMBL" id="BBO91841.1"/>
    </source>
</evidence>
<dbReference type="PANTHER" id="PTHR33376">
    <property type="match status" value="1"/>
</dbReference>
<organism evidence="3 4">
    <name type="scientific">Desulfosarcina ovata subsp. ovata</name>
    <dbReference type="NCBI Taxonomy" id="2752305"/>
    <lineage>
        <taxon>Bacteria</taxon>
        <taxon>Pseudomonadati</taxon>
        <taxon>Thermodesulfobacteriota</taxon>
        <taxon>Desulfobacteria</taxon>
        <taxon>Desulfobacterales</taxon>
        <taxon>Desulfosarcinaceae</taxon>
        <taxon>Desulfosarcina</taxon>
    </lineage>
</organism>